<feature type="domain" description="Acyl-CoA oxidase/dehydrogenase middle" evidence="12">
    <location>
        <begin position="122"/>
        <end position="221"/>
    </location>
</feature>
<comment type="caution">
    <text evidence="14">The sequence shown here is derived from an EMBL/GenBank/DDBJ whole genome shotgun (WGS) entry which is preliminary data.</text>
</comment>
<dbReference type="Gene3D" id="1.20.140.10">
    <property type="entry name" value="Butyryl-CoA Dehydrogenase, subunit A, domain 3"/>
    <property type="match status" value="1"/>
</dbReference>
<evidence type="ECO:0000256" key="7">
    <source>
        <dbReference type="ARBA" id="ARBA00066461"/>
    </source>
</evidence>
<evidence type="ECO:0000256" key="10">
    <source>
        <dbReference type="RuleBase" id="RU362125"/>
    </source>
</evidence>
<dbReference type="PROSITE" id="PS00072">
    <property type="entry name" value="ACYL_COA_DH_1"/>
    <property type="match status" value="1"/>
</dbReference>
<keyword evidence="3 10" id="KW-0285">Flavoprotein</keyword>
<keyword evidence="15" id="KW-1185">Reference proteome</keyword>
<comment type="similarity">
    <text evidence="2 10">Belongs to the acyl-CoA dehydrogenase family.</text>
</comment>
<dbReference type="Gene3D" id="1.10.540.10">
    <property type="entry name" value="Acyl-CoA dehydrogenase/oxidase, N-terminal domain"/>
    <property type="match status" value="1"/>
</dbReference>
<dbReference type="EC" id="3.13.1.4" evidence="7"/>
<comment type="cofactor">
    <cofactor evidence="1 10">
        <name>FAD</name>
        <dbReference type="ChEBI" id="CHEBI:57692"/>
    </cofactor>
</comment>
<dbReference type="GO" id="GO:0003995">
    <property type="term" value="F:acyl-CoA dehydrogenase activity"/>
    <property type="evidence" value="ECO:0007669"/>
    <property type="project" value="InterPro"/>
</dbReference>
<dbReference type="InterPro" id="IPR013786">
    <property type="entry name" value="AcylCoA_DH/ox_N"/>
</dbReference>
<dbReference type="PANTHER" id="PTHR43884:SF12">
    <property type="entry name" value="ISOVALERYL-COA DEHYDROGENASE, MITOCHONDRIAL-RELATED"/>
    <property type="match status" value="1"/>
</dbReference>
<dbReference type="InterPro" id="IPR046373">
    <property type="entry name" value="Acyl-CoA_Oxase/DH_mid-dom_sf"/>
</dbReference>
<evidence type="ECO:0000256" key="8">
    <source>
        <dbReference type="ARBA" id="ARBA00068311"/>
    </source>
</evidence>
<protein>
    <recommendedName>
        <fullName evidence="8">3-sulfinopropanoyl-CoA desulfinase</fullName>
        <ecNumber evidence="7">3.13.1.4</ecNumber>
    </recommendedName>
    <alternativeName>
        <fullName evidence="9">3-sulfinopropionyl coenzyme A desulfinase</fullName>
    </alternativeName>
</protein>
<dbReference type="InterPro" id="IPR036250">
    <property type="entry name" value="AcylCo_DH-like_C"/>
</dbReference>
<name>A0A369UJ33_9GAMM</name>
<evidence type="ECO:0000256" key="5">
    <source>
        <dbReference type="ARBA" id="ARBA00023002"/>
    </source>
</evidence>
<dbReference type="InterPro" id="IPR009075">
    <property type="entry name" value="AcylCo_DH/oxidase_C"/>
</dbReference>
<dbReference type="GO" id="GO:0050660">
    <property type="term" value="F:flavin adenine dinucleotide binding"/>
    <property type="evidence" value="ECO:0007669"/>
    <property type="project" value="InterPro"/>
</dbReference>
<dbReference type="PANTHER" id="PTHR43884">
    <property type="entry name" value="ACYL-COA DEHYDROGENASE"/>
    <property type="match status" value="1"/>
</dbReference>
<evidence type="ECO:0000256" key="4">
    <source>
        <dbReference type="ARBA" id="ARBA00022827"/>
    </source>
</evidence>
<dbReference type="Pfam" id="PF00441">
    <property type="entry name" value="Acyl-CoA_dh_1"/>
    <property type="match status" value="1"/>
</dbReference>
<dbReference type="Proteomes" id="UP000253782">
    <property type="component" value="Unassembled WGS sequence"/>
</dbReference>
<dbReference type="Gene3D" id="2.40.110.10">
    <property type="entry name" value="Butyryl-CoA Dehydrogenase, subunit A, domain 2"/>
    <property type="match status" value="1"/>
</dbReference>
<organism evidence="14 15">
    <name type="scientific">Dyella tabacisoli</name>
    <dbReference type="NCBI Taxonomy" id="2282381"/>
    <lineage>
        <taxon>Bacteria</taxon>
        <taxon>Pseudomonadati</taxon>
        <taxon>Pseudomonadota</taxon>
        <taxon>Gammaproteobacteria</taxon>
        <taxon>Lysobacterales</taxon>
        <taxon>Rhodanobacteraceae</taxon>
        <taxon>Dyella</taxon>
    </lineage>
</organism>
<dbReference type="Pfam" id="PF02770">
    <property type="entry name" value="Acyl-CoA_dh_M"/>
    <property type="match status" value="1"/>
</dbReference>
<dbReference type="FunFam" id="1.20.140.10:FF:000004">
    <property type="entry name" value="Acyl-CoA dehydrogenase FadE25"/>
    <property type="match status" value="1"/>
</dbReference>
<dbReference type="FunFam" id="1.10.540.10:FF:000002">
    <property type="entry name" value="Acyl-CoA dehydrogenase FadE19"/>
    <property type="match status" value="1"/>
</dbReference>
<keyword evidence="5 10" id="KW-0560">Oxidoreductase</keyword>
<proteinExistence type="inferred from homology"/>
<dbReference type="InterPro" id="IPR006091">
    <property type="entry name" value="Acyl-CoA_Oxase/DH_mid-dom"/>
</dbReference>
<evidence type="ECO:0000256" key="3">
    <source>
        <dbReference type="ARBA" id="ARBA00022630"/>
    </source>
</evidence>
<evidence type="ECO:0000256" key="1">
    <source>
        <dbReference type="ARBA" id="ARBA00001974"/>
    </source>
</evidence>
<evidence type="ECO:0000259" key="13">
    <source>
        <dbReference type="Pfam" id="PF02771"/>
    </source>
</evidence>
<dbReference type="InterPro" id="IPR006089">
    <property type="entry name" value="Acyl-CoA_DH_CS"/>
</dbReference>
<evidence type="ECO:0000313" key="14">
    <source>
        <dbReference type="EMBL" id="RDD80125.1"/>
    </source>
</evidence>
<dbReference type="RefSeq" id="WP_114847003.1">
    <property type="nucleotide sequence ID" value="NZ_JBHSPE010000010.1"/>
</dbReference>
<evidence type="ECO:0000313" key="15">
    <source>
        <dbReference type="Proteomes" id="UP000253782"/>
    </source>
</evidence>
<dbReference type="SUPFAM" id="SSF56645">
    <property type="entry name" value="Acyl-CoA dehydrogenase NM domain-like"/>
    <property type="match status" value="1"/>
</dbReference>
<evidence type="ECO:0000259" key="11">
    <source>
        <dbReference type="Pfam" id="PF00441"/>
    </source>
</evidence>
<gene>
    <name evidence="14" type="ORF">DVJ77_18445</name>
</gene>
<evidence type="ECO:0000256" key="9">
    <source>
        <dbReference type="ARBA" id="ARBA00075603"/>
    </source>
</evidence>
<dbReference type="InterPro" id="IPR037069">
    <property type="entry name" value="AcylCoA_DH/ox_N_sf"/>
</dbReference>
<sequence>MDFTPTEDQQLIQRTAREFADRVLAPHAAARDANGEFPLTELRALGALGLLGVTVPEAFGGANAGAIAYSLAMQELARGDASVAVLCSLTNMVGELIATRGSPALAARWVPRLISGDAVIGAFALSEPDAGSDASAMRTFATRTAHGWQISGTKQWVTAGDCASCLVVWAITQPPAAPGGPGRGITAFVVPGDAPGITVARLEDKLGLRATSTAQLVFDRVEVGDDAVLGAVGGGFALAMLTLDGGRIGIASQAIGIARGAFEAALRYASERRTFGQPIIEHQVIGAMLADAATWLDAASLMTLRAAALKQARKSYSQASAMAKLFATEHAWKVCDAALQIHGGYGYVRDFPVERALRDVRVTRILEGTSEIQRIVIARNLLLGQLR</sequence>
<dbReference type="AlphaFoldDB" id="A0A369UJ33"/>
<evidence type="ECO:0000259" key="12">
    <source>
        <dbReference type="Pfam" id="PF02770"/>
    </source>
</evidence>
<dbReference type="SUPFAM" id="SSF47203">
    <property type="entry name" value="Acyl-CoA dehydrogenase C-terminal domain-like"/>
    <property type="match status" value="1"/>
</dbReference>
<dbReference type="PIRSF" id="PIRSF016578">
    <property type="entry name" value="HsaA"/>
    <property type="match status" value="1"/>
</dbReference>
<feature type="domain" description="Acyl-CoA dehydrogenase/oxidase C-terminal" evidence="11">
    <location>
        <begin position="233"/>
        <end position="382"/>
    </location>
</feature>
<dbReference type="Pfam" id="PF02771">
    <property type="entry name" value="Acyl-CoA_dh_N"/>
    <property type="match status" value="1"/>
</dbReference>
<accession>A0A369UJ33</accession>
<dbReference type="OrthoDB" id="9770681at2"/>
<keyword evidence="4 10" id="KW-0274">FAD</keyword>
<dbReference type="EMBL" id="QQAH01000020">
    <property type="protein sequence ID" value="RDD80125.1"/>
    <property type="molecule type" value="Genomic_DNA"/>
</dbReference>
<comment type="catalytic activity">
    <reaction evidence="6">
        <text>3-sulfinopropanoyl-CoA + H2O = propanoyl-CoA + sulfite + H(+)</text>
        <dbReference type="Rhea" id="RHEA:41624"/>
        <dbReference type="ChEBI" id="CHEBI:15377"/>
        <dbReference type="ChEBI" id="CHEBI:15378"/>
        <dbReference type="ChEBI" id="CHEBI:17359"/>
        <dbReference type="ChEBI" id="CHEBI:57392"/>
        <dbReference type="ChEBI" id="CHEBI:78349"/>
        <dbReference type="EC" id="3.13.1.4"/>
    </reaction>
    <physiologicalReaction direction="left-to-right" evidence="6">
        <dbReference type="Rhea" id="RHEA:41625"/>
    </physiologicalReaction>
</comment>
<evidence type="ECO:0000256" key="2">
    <source>
        <dbReference type="ARBA" id="ARBA00009347"/>
    </source>
</evidence>
<reference evidence="14 15" key="1">
    <citation type="submission" date="2018-07" db="EMBL/GenBank/DDBJ databases">
        <title>Dyella tabacisoli L4-6T, whole genome shotgun sequence.</title>
        <authorList>
            <person name="Zhou X.-K."/>
            <person name="Li W.-J."/>
            <person name="Duan Y.-Q."/>
        </authorList>
    </citation>
    <scope>NUCLEOTIDE SEQUENCE [LARGE SCALE GENOMIC DNA]</scope>
    <source>
        <strain evidence="14 15">L4-6</strain>
    </source>
</reference>
<evidence type="ECO:0000256" key="6">
    <source>
        <dbReference type="ARBA" id="ARBA00052938"/>
    </source>
</evidence>
<dbReference type="InterPro" id="IPR009100">
    <property type="entry name" value="AcylCoA_DH/oxidase_NM_dom_sf"/>
</dbReference>
<feature type="domain" description="Acyl-CoA dehydrogenase/oxidase N-terminal" evidence="13">
    <location>
        <begin position="6"/>
        <end position="117"/>
    </location>
</feature>
<dbReference type="PROSITE" id="PS00073">
    <property type="entry name" value="ACYL_COA_DH_2"/>
    <property type="match status" value="1"/>
</dbReference>